<dbReference type="InterPro" id="IPR013708">
    <property type="entry name" value="Shikimate_DH-bd_N"/>
</dbReference>
<dbReference type="GO" id="GO:0050661">
    <property type="term" value="F:NADP binding"/>
    <property type="evidence" value="ECO:0007669"/>
    <property type="project" value="InterPro"/>
</dbReference>
<keyword evidence="4 8" id="KW-0521">NADP</keyword>
<dbReference type="GO" id="GO:0005829">
    <property type="term" value="C:cytosol"/>
    <property type="evidence" value="ECO:0007669"/>
    <property type="project" value="TreeGrafter"/>
</dbReference>
<feature type="active site" description="Proton acceptor" evidence="8">
    <location>
        <position position="71"/>
    </location>
</feature>
<accession>A0A1L3GSJ6</accession>
<protein>
    <recommendedName>
        <fullName evidence="2 8">Shikimate dehydrogenase (NADP(+))</fullName>
        <shortName evidence="8">SDH</shortName>
        <ecNumber evidence="2 8">1.1.1.25</ecNumber>
    </recommendedName>
</protein>
<feature type="domain" description="SDH C-terminal" evidence="11">
    <location>
        <begin position="251"/>
        <end position="277"/>
    </location>
</feature>
<evidence type="ECO:0000259" key="9">
    <source>
        <dbReference type="Pfam" id="PF01488"/>
    </source>
</evidence>
<evidence type="ECO:0000256" key="7">
    <source>
        <dbReference type="ARBA" id="ARBA00049442"/>
    </source>
</evidence>
<dbReference type="PANTHER" id="PTHR21089">
    <property type="entry name" value="SHIKIMATE DEHYDROGENASE"/>
    <property type="match status" value="1"/>
</dbReference>
<dbReference type="InterPro" id="IPR006151">
    <property type="entry name" value="Shikm_DH/Glu-tRNA_Rdtase"/>
</dbReference>
<keyword evidence="6 8" id="KW-0057">Aromatic amino acid biosynthesis</keyword>
<sequence length="286" mass="30915">MQLNGKTRVLGIFGDPVAHSLSPVMQNQALQQAGINAVYVPFHVPAELLPQAVDSIRSLGLWGVNVTVPHKEAVFPLLDDIDPAARLIGAVNTIVNSQGRLIGYNTDGLGFLRSLAEDLHFNPDGQRILLLGAGGACRAALVSLCQAGASWIGIANRTRSRAEALIQEFREIFPEVSFEHFGIDKEELRRATENIDLLANTSAVGLKGEVFADLPWVGLSKEVAIYDMVYSKTGTPLLQQAMSRGLRASDGLGMLAGQGEEAFTLWTEVRPLEGLMKRCLINELTG</sequence>
<proteinExistence type="inferred from homology"/>
<evidence type="ECO:0000256" key="1">
    <source>
        <dbReference type="ARBA" id="ARBA00004871"/>
    </source>
</evidence>
<comment type="similarity">
    <text evidence="8">Belongs to the shikimate dehydrogenase family.</text>
</comment>
<dbReference type="GO" id="GO:0008652">
    <property type="term" value="P:amino acid biosynthetic process"/>
    <property type="evidence" value="ECO:0007669"/>
    <property type="project" value="UniProtKB-KW"/>
</dbReference>
<feature type="binding site" evidence="8">
    <location>
        <position position="228"/>
    </location>
    <ligand>
        <name>NADP(+)</name>
        <dbReference type="ChEBI" id="CHEBI:58349"/>
    </ligand>
</feature>
<dbReference type="HAMAP" id="MF_00222">
    <property type="entry name" value="Shikimate_DH_AroE"/>
    <property type="match status" value="1"/>
</dbReference>
<comment type="function">
    <text evidence="8">Involved in the biosynthesis of the chorismate, which leads to the biosynthesis of aromatic amino acids. Catalyzes the reversible NADPH linked reduction of 3-dehydroshikimate (DHSA) to yield shikimate (SA).</text>
</comment>
<dbReference type="SUPFAM" id="SSF51735">
    <property type="entry name" value="NAD(P)-binding Rossmann-fold domains"/>
    <property type="match status" value="1"/>
</dbReference>
<evidence type="ECO:0000256" key="8">
    <source>
        <dbReference type="HAMAP-Rule" id="MF_00222"/>
    </source>
</evidence>
<keyword evidence="13" id="KW-1185">Reference proteome</keyword>
<organism evidence="12 13">
    <name type="scientific">Syntrophotalea acetylenivorans</name>
    <dbReference type="NCBI Taxonomy" id="1842532"/>
    <lineage>
        <taxon>Bacteria</taxon>
        <taxon>Pseudomonadati</taxon>
        <taxon>Thermodesulfobacteriota</taxon>
        <taxon>Desulfuromonadia</taxon>
        <taxon>Desulfuromonadales</taxon>
        <taxon>Syntrophotaleaceae</taxon>
        <taxon>Syntrophotalea</taxon>
    </lineage>
</organism>
<keyword evidence="5 8" id="KW-0560">Oxidoreductase</keyword>
<dbReference type="RefSeq" id="WP_072284936.1">
    <property type="nucleotide sequence ID" value="NZ_CP015519.1"/>
</dbReference>
<dbReference type="STRING" id="1842532.A7E78_14400"/>
<dbReference type="Proteomes" id="UP000182517">
    <property type="component" value="Chromosome"/>
</dbReference>
<comment type="catalytic activity">
    <reaction evidence="7 8">
        <text>shikimate + NADP(+) = 3-dehydroshikimate + NADPH + H(+)</text>
        <dbReference type="Rhea" id="RHEA:17737"/>
        <dbReference type="ChEBI" id="CHEBI:15378"/>
        <dbReference type="ChEBI" id="CHEBI:16630"/>
        <dbReference type="ChEBI" id="CHEBI:36208"/>
        <dbReference type="ChEBI" id="CHEBI:57783"/>
        <dbReference type="ChEBI" id="CHEBI:58349"/>
        <dbReference type="EC" id="1.1.1.25"/>
    </reaction>
</comment>
<dbReference type="CDD" id="cd01065">
    <property type="entry name" value="NAD_bind_Shikimate_DH"/>
    <property type="match status" value="1"/>
</dbReference>
<dbReference type="EC" id="1.1.1.25" evidence="2 8"/>
<feature type="domain" description="Quinate/shikimate 5-dehydrogenase/glutamyl-tRNA reductase" evidence="9">
    <location>
        <begin position="116"/>
        <end position="172"/>
    </location>
</feature>
<dbReference type="InterPro" id="IPR011342">
    <property type="entry name" value="Shikimate_DH"/>
</dbReference>
<dbReference type="PANTHER" id="PTHR21089:SF1">
    <property type="entry name" value="BIFUNCTIONAL 3-DEHYDROQUINATE DEHYDRATASE_SHIKIMATE DEHYDROGENASE, CHLOROPLASTIC"/>
    <property type="match status" value="1"/>
</dbReference>
<dbReference type="UniPathway" id="UPA00053">
    <property type="reaction ID" value="UER00087"/>
</dbReference>
<dbReference type="GO" id="GO:0009073">
    <property type="term" value="P:aromatic amino acid family biosynthetic process"/>
    <property type="evidence" value="ECO:0007669"/>
    <property type="project" value="UniProtKB-KW"/>
</dbReference>
<feature type="binding site" evidence="8">
    <location>
        <position position="67"/>
    </location>
    <ligand>
        <name>shikimate</name>
        <dbReference type="ChEBI" id="CHEBI:36208"/>
    </ligand>
</feature>
<dbReference type="InterPro" id="IPR036291">
    <property type="entry name" value="NAD(P)-bd_dom_sf"/>
</dbReference>
<comment type="subunit">
    <text evidence="8">Homodimer.</text>
</comment>
<dbReference type="EMBL" id="CP015519">
    <property type="protein sequence ID" value="APG28914.1"/>
    <property type="molecule type" value="Genomic_DNA"/>
</dbReference>
<dbReference type="Gene3D" id="3.40.50.10860">
    <property type="entry name" value="Leucine Dehydrogenase, chain A, domain 1"/>
    <property type="match status" value="1"/>
</dbReference>
<dbReference type="InterPro" id="IPR041121">
    <property type="entry name" value="SDH_C"/>
</dbReference>
<dbReference type="InterPro" id="IPR046346">
    <property type="entry name" value="Aminoacid_DH-like_N_sf"/>
</dbReference>
<dbReference type="AlphaFoldDB" id="A0A1L3GSJ6"/>
<dbReference type="Pfam" id="PF08501">
    <property type="entry name" value="Shikimate_dh_N"/>
    <property type="match status" value="1"/>
</dbReference>
<name>A0A1L3GSJ6_9BACT</name>
<dbReference type="SUPFAM" id="SSF53223">
    <property type="entry name" value="Aminoacid dehydrogenase-like, N-terminal domain"/>
    <property type="match status" value="1"/>
</dbReference>
<keyword evidence="3 8" id="KW-0028">Amino-acid biosynthesis</keyword>
<evidence type="ECO:0000313" key="13">
    <source>
        <dbReference type="Proteomes" id="UP000182517"/>
    </source>
</evidence>
<dbReference type="Pfam" id="PF01488">
    <property type="entry name" value="Shikimate_DH"/>
    <property type="match status" value="1"/>
</dbReference>
<feature type="binding site" evidence="8">
    <location>
        <position position="251"/>
    </location>
    <ligand>
        <name>NADP(+)</name>
        <dbReference type="ChEBI" id="CHEBI:58349"/>
    </ligand>
</feature>
<dbReference type="GO" id="GO:0019632">
    <property type="term" value="P:shikimate metabolic process"/>
    <property type="evidence" value="ECO:0007669"/>
    <property type="project" value="InterPro"/>
</dbReference>
<evidence type="ECO:0000259" key="10">
    <source>
        <dbReference type="Pfam" id="PF08501"/>
    </source>
</evidence>
<feature type="binding site" evidence="8">
    <location>
        <begin position="156"/>
        <end position="161"/>
    </location>
    <ligand>
        <name>NADP(+)</name>
        <dbReference type="ChEBI" id="CHEBI:58349"/>
    </ligand>
</feature>
<dbReference type="Gene3D" id="3.40.50.720">
    <property type="entry name" value="NAD(P)-binding Rossmann-like Domain"/>
    <property type="match status" value="1"/>
</dbReference>
<feature type="binding site" evidence="8">
    <location>
        <begin position="20"/>
        <end position="22"/>
    </location>
    <ligand>
        <name>shikimate</name>
        <dbReference type="ChEBI" id="CHEBI:36208"/>
    </ligand>
</feature>
<evidence type="ECO:0000256" key="5">
    <source>
        <dbReference type="ARBA" id="ARBA00023002"/>
    </source>
</evidence>
<evidence type="ECO:0000256" key="3">
    <source>
        <dbReference type="ARBA" id="ARBA00022605"/>
    </source>
</evidence>
<feature type="binding site" evidence="8">
    <location>
        <position position="258"/>
    </location>
    <ligand>
        <name>shikimate</name>
        <dbReference type="ChEBI" id="CHEBI:36208"/>
    </ligand>
</feature>
<gene>
    <name evidence="8" type="primary">aroE</name>
    <name evidence="12" type="ORF">A7E78_14400</name>
</gene>
<dbReference type="InterPro" id="IPR022893">
    <property type="entry name" value="Shikimate_DH_fam"/>
</dbReference>
<evidence type="ECO:0000256" key="2">
    <source>
        <dbReference type="ARBA" id="ARBA00012962"/>
    </source>
</evidence>
<dbReference type="Pfam" id="PF18317">
    <property type="entry name" value="SDH_C"/>
    <property type="match status" value="1"/>
</dbReference>
<reference evidence="12 13" key="1">
    <citation type="journal article" date="2017" name="Genome Announc.">
        <title>Complete Genome Sequences of Two Acetylene-Fermenting Pelobacter acetylenicus Strains.</title>
        <authorList>
            <person name="Sutton J.M."/>
            <person name="Baesman S.M."/>
            <person name="Fierst J.L."/>
            <person name="Poret-Peterson A.T."/>
            <person name="Oremland R.S."/>
            <person name="Dunlap D.S."/>
            <person name="Akob D.M."/>
        </authorList>
    </citation>
    <scope>NUCLEOTIDE SEQUENCE [LARGE SCALE GENOMIC DNA]</scope>
    <source>
        <strain evidence="12 13">SFB93</strain>
    </source>
</reference>
<feature type="binding site" evidence="8">
    <location>
        <begin position="132"/>
        <end position="136"/>
    </location>
    <ligand>
        <name>NADP(+)</name>
        <dbReference type="ChEBI" id="CHEBI:58349"/>
    </ligand>
</feature>
<feature type="binding site" evidence="8">
    <location>
        <position position="107"/>
    </location>
    <ligand>
        <name>shikimate</name>
        <dbReference type="ChEBI" id="CHEBI:36208"/>
    </ligand>
</feature>
<evidence type="ECO:0000256" key="4">
    <source>
        <dbReference type="ARBA" id="ARBA00022857"/>
    </source>
</evidence>
<dbReference type="KEGG" id="pef:A7E78_14400"/>
<feature type="binding site" evidence="8">
    <location>
        <position position="230"/>
    </location>
    <ligand>
        <name>shikimate</name>
        <dbReference type="ChEBI" id="CHEBI:36208"/>
    </ligand>
</feature>
<evidence type="ECO:0000313" key="12">
    <source>
        <dbReference type="EMBL" id="APG28914.1"/>
    </source>
</evidence>
<evidence type="ECO:0000259" key="11">
    <source>
        <dbReference type="Pfam" id="PF18317"/>
    </source>
</evidence>
<evidence type="ECO:0000256" key="6">
    <source>
        <dbReference type="ARBA" id="ARBA00023141"/>
    </source>
</evidence>
<dbReference type="NCBIfam" id="TIGR00507">
    <property type="entry name" value="aroE"/>
    <property type="match status" value="1"/>
</dbReference>
<dbReference type="OrthoDB" id="9792692at2"/>
<feature type="binding site" evidence="8">
    <location>
        <position position="92"/>
    </location>
    <ligand>
        <name>shikimate</name>
        <dbReference type="ChEBI" id="CHEBI:36208"/>
    </ligand>
</feature>
<dbReference type="GO" id="GO:0004764">
    <property type="term" value="F:shikimate 3-dehydrogenase (NADP+) activity"/>
    <property type="evidence" value="ECO:0007669"/>
    <property type="project" value="UniProtKB-UniRule"/>
</dbReference>
<comment type="pathway">
    <text evidence="1 8">Metabolic intermediate biosynthesis; chorismate biosynthesis; chorismate from D-erythrose 4-phosphate and phosphoenolpyruvate: step 4/7.</text>
</comment>
<feature type="domain" description="Shikimate dehydrogenase substrate binding N-terminal" evidence="10">
    <location>
        <begin position="12"/>
        <end position="94"/>
    </location>
</feature>
<comment type="caution">
    <text evidence="8">Lacks conserved residue(s) required for the propagation of feature annotation.</text>
</comment>
<dbReference type="GO" id="GO:0009423">
    <property type="term" value="P:chorismate biosynthetic process"/>
    <property type="evidence" value="ECO:0007669"/>
    <property type="project" value="UniProtKB-UniRule"/>
</dbReference>